<dbReference type="Proteomes" id="UP000289482">
    <property type="component" value="Unassembled WGS sequence"/>
</dbReference>
<comment type="caution">
    <text evidence="1">The sequence shown here is derived from an EMBL/GenBank/DDBJ whole genome shotgun (WGS) entry which is preliminary data.</text>
</comment>
<dbReference type="RefSeq" id="WP_129248368.1">
    <property type="nucleotide sequence ID" value="NZ_JABZEL010000002.1"/>
</dbReference>
<keyword evidence="2" id="KW-1185">Reference proteome</keyword>
<gene>
    <name evidence="1" type="ORF">EST54_16340</name>
</gene>
<dbReference type="GeneID" id="95779528"/>
<organism evidence="1 2">
    <name type="scientific">Streptomyces sioyaensis</name>
    <dbReference type="NCBI Taxonomy" id="67364"/>
    <lineage>
        <taxon>Bacteria</taxon>
        <taxon>Bacillati</taxon>
        <taxon>Actinomycetota</taxon>
        <taxon>Actinomycetes</taxon>
        <taxon>Kitasatosporales</taxon>
        <taxon>Streptomycetaceae</taxon>
        <taxon>Streptomyces</taxon>
    </lineage>
</organism>
<protein>
    <recommendedName>
        <fullName evidence="3">Metalloprotease</fullName>
    </recommendedName>
</protein>
<evidence type="ECO:0008006" key="3">
    <source>
        <dbReference type="Google" id="ProtNLM"/>
    </source>
</evidence>
<evidence type="ECO:0000313" key="1">
    <source>
        <dbReference type="EMBL" id="RXS66084.1"/>
    </source>
</evidence>
<proteinExistence type="predicted"/>
<name>A0A4Q1R0S0_9ACTN</name>
<evidence type="ECO:0000313" key="2">
    <source>
        <dbReference type="Proteomes" id="UP000289482"/>
    </source>
</evidence>
<dbReference type="EMBL" id="SDIF01000041">
    <property type="protein sequence ID" value="RXS66084.1"/>
    <property type="molecule type" value="Genomic_DNA"/>
</dbReference>
<reference evidence="1 2" key="1">
    <citation type="submission" date="2019-01" db="EMBL/GenBank/DDBJ databases">
        <title>Draft genome sequences of the type strain Streptomyces sioyaensis DSM 40032 and its novel strain, TM32, a thermotolerant antibiotics-producing actinobacterium.</title>
        <authorList>
            <person name="Nakaew N."/>
            <person name="Lumyong S."/>
            <person name="Sloan W.T."/>
            <person name="Sungthong R."/>
        </authorList>
    </citation>
    <scope>NUCLEOTIDE SEQUENCE [LARGE SCALE GENOMIC DNA]</scope>
    <source>
        <strain evidence="1 2">DSM 40032</strain>
    </source>
</reference>
<dbReference type="InterPro" id="IPR049457">
    <property type="entry name" value="Emfourin"/>
</dbReference>
<sequence>MRIHVHRTGGFSGVDRRAEIDTTGRDDAADWRTLADKAVATARTEPPVGVPDGFSYQITVDGRTVYCSDPRLTEEQRTLITKVMKEGS</sequence>
<dbReference type="Pfam" id="PF20242">
    <property type="entry name" value="Emfourin"/>
    <property type="match status" value="1"/>
</dbReference>
<dbReference type="AlphaFoldDB" id="A0A4Q1R0S0"/>
<accession>A0A4Q1R0S0</accession>